<reference evidence="9 10" key="1">
    <citation type="journal article" date="2010" name="J. Bacteriol.">
        <title>Complete genome sequence of the aerobic facultative methanotroph Methylocella silvestris BL2.</title>
        <authorList>
            <person name="Chen Y."/>
            <person name="Crombie A."/>
            <person name="Rahman M.T."/>
            <person name="Dedysh S.N."/>
            <person name="Liesack W."/>
            <person name="Stott M.B."/>
            <person name="Alam M."/>
            <person name="Theisen A.R."/>
            <person name="Murrell J.C."/>
            <person name="Dunfield P.F."/>
        </authorList>
    </citation>
    <scope>NUCLEOTIDE SEQUENCE [LARGE SCALE GENOMIC DNA]</scope>
    <source>
        <strain evidence="10">DSM 15510 / CIP 108128 / LMG 27833 / NCIMB 13906 / BL2</strain>
    </source>
</reference>
<dbReference type="EC" id="2.7.13.3" evidence="2"/>
<dbReference type="SUPFAM" id="SSF55785">
    <property type="entry name" value="PYP-like sensor domain (PAS domain)"/>
    <property type="match status" value="3"/>
</dbReference>
<keyword evidence="7" id="KW-0812">Transmembrane</keyword>
<dbReference type="InterPro" id="IPR005467">
    <property type="entry name" value="His_kinase_dom"/>
</dbReference>
<proteinExistence type="predicted"/>
<keyword evidence="4" id="KW-0808">Transferase</keyword>
<dbReference type="SMART" id="SM00388">
    <property type="entry name" value="HisKA"/>
    <property type="match status" value="1"/>
</dbReference>
<dbReference type="InterPro" id="IPR004358">
    <property type="entry name" value="Sig_transdc_His_kin-like_C"/>
</dbReference>
<dbReference type="Gene3D" id="3.30.450.20">
    <property type="entry name" value="PAS domain"/>
    <property type="match status" value="3"/>
</dbReference>
<evidence type="ECO:0000313" key="9">
    <source>
        <dbReference type="EMBL" id="ACK49639.1"/>
    </source>
</evidence>
<dbReference type="GO" id="GO:0005886">
    <property type="term" value="C:plasma membrane"/>
    <property type="evidence" value="ECO:0007669"/>
    <property type="project" value="TreeGrafter"/>
</dbReference>
<protein>
    <recommendedName>
        <fullName evidence="2">histidine kinase</fullName>
        <ecNumber evidence="2">2.7.13.3</ecNumber>
    </recommendedName>
</protein>
<dbReference type="KEGG" id="msl:Msil_0667"/>
<dbReference type="GO" id="GO:0009927">
    <property type="term" value="F:histidine phosphotransfer kinase activity"/>
    <property type="evidence" value="ECO:0007669"/>
    <property type="project" value="TreeGrafter"/>
</dbReference>
<dbReference type="PRINTS" id="PR00344">
    <property type="entry name" value="BCTRLSENSOR"/>
</dbReference>
<dbReference type="PROSITE" id="PS50109">
    <property type="entry name" value="HIS_KIN"/>
    <property type="match status" value="1"/>
</dbReference>
<evidence type="ECO:0000256" key="4">
    <source>
        <dbReference type="ARBA" id="ARBA00022679"/>
    </source>
</evidence>
<evidence type="ECO:0000256" key="2">
    <source>
        <dbReference type="ARBA" id="ARBA00012438"/>
    </source>
</evidence>
<dbReference type="CDD" id="cd00082">
    <property type="entry name" value="HisKA"/>
    <property type="match status" value="1"/>
</dbReference>
<dbReference type="SUPFAM" id="SSF55874">
    <property type="entry name" value="ATPase domain of HSP90 chaperone/DNA topoisomerase II/histidine kinase"/>
    <property type="match status" value="1"/>
</dbReference>
<dbReference type="RefSeq" id="WP_012589709.1">
    <property type="nucleotide sequence ID" value="NC_011666.1"/>
</dbReference>
<dbReference type="GO" id="GO:0000155">
    <property type="term" value="F:phosphorelay sensor kinase activity"/>
    <property type="evidence" value="ECO:0007669"/>
    <property type="project" value="InterPro"/>
</dbReference>
<dbReference type="InterPro" id="IPR035965">
    <property type="entry name" value="PAS-like_dom_sf"/>
</dbReference>
<dbReference type="PANTHER" id="PTHR43047:SF72">
    <property type="entry name" value="OSMOSENSING HISTIDINE PROTEIN KINASE SLN1"/>
    <property type="match status" value="1"/>
</dbReference>
<dbReference type="InterPro" id="IPR000014">
    <property type="entry name" value="PAS"/>
</dbReference>
<dbReference type="Pfam" id="PF02518">
    <property type="entry name" value="HATPase_c"/>
    <property type="match status" value="1"/>
</dbReference>
<dbReference type="Pfam" id="PF00512">
    <property type="entry name" value="HisKA"/>
    <property type="match status" value="1"/>
</dbReference>
<accession>B8EP51</accession>
<dbReference type="HOGENOM" id="CLU_018130_0_0_5"/>
<feature type="domain" description="Histidine kinase" evidence="8">
    <location>
        <begin position="626"/>
        <end position="843"/>
    </location>
</feature>
<name>B8EP51_METSB</name>
<evidence type="ECO:0000256" key="1">
    <source>
        <dbReference type="ARBA" id="ARBA00000085"/>
    </source>
</evidence>
<dbReference type="Gene3D" id="1.10.287.130">
    <property type="match status" value="1"/>
</dbReference>
<evidence type="ECO:0000256" key="6">
    <source>
        <dbReference type="SAM" id="Coils"/>
    </source>
</evidence>
<keyword evidence="5 9" id="KW-0418">Kinase</keyword>
<keyword evidence="6" id="KW-0175">Coiled coil</keyword>
<keyword evidence="7" id="KW-1133">Transmembrane helix</keyword>
<organism evidence="9 10">
    <name type="scientific">Methylocella silvestris (strain DSM 15510 / CIP 108128 / LMG 27833 / NCIMB 13906 / BL2)</name>
    <dbReference type="NCBI Taxonomy" id="395965"/>
    <lineage>
        <taxon>Bacteria</taxon>
        <taxon>Pseudomonadati</taxon>
        <taxon>Pseudomonadota</taxon>
        <taxon>Alphaproteobacteria</taxon>
        <taxon>Hyphomicrobiales</taxon>
        <taxon>Beijerinckiaceae</taxon>
        <taxon>Methylocella</taxon>
    </lineage>
</organism>
<dbReference type="STRING" id="395965.Msil_0667"/>
<sequence>MQARRRKPQNARTYARTQFASRGRRLARLVAGAAGFLLASFGVLLPAAAEGAFDSGAFQRAVPAAAESALVIGLILFAGAAAFATVAAHRRWAGREADLTGEAARLRARLDRAELLLAASAGIIVVWRGADDQPEVEGDLALLAEDPQRRLPLAFGSWLVAASAQELGVRVADLRARGAAFRAAVATLDGRHLDVEGRPLDGVAVMRIRDVSAERMEAIRLQELEARAKGELKALWAMLDASPNPAWLRDGEGRLTLVNSAYARAVEAADPDEAVARNVELLEKPAREASREARATGAVWRGRAPAVVVGERRLFDVIDAPSGEAVAAGSAAPASVGMASDVTELQGARDALEREKQAHARTLDQLSTAVVIFDHSKRLVFHNAAYRQLWGLDQAWLDEKPTDSEILDRLRAARLIPEQTDFRVWKEGLLAAYQSIETEEQAWYLPDERTLRIVINPNPQGGVTYLYDDVTERFRLESQFNAAIRVQSETLDTLKEGVAVFGSDGRLKLFNPAFAELWSLDPDQLGDQPHIDRVAELCAPLFMQEGDWNELRAVVAGLQDQRLGYENRLARRDGAVLDCAAAPLPDGATLITFIDATAGVNVERALTERNQALIEAERLRNDFVHHVSYELRSPLTNIIGFIQLLGDPSVGPLNPRQLEYAGYVTKSSSALLAIINDILDLASIDADAMELSLEEIDVAETMRAAAEGLEDRVAEAGLTLSVIPMQDLGFFIADGKRIRQILMNLLSNAIGFSAPGSAIGLAALRRGEEIVFKVSDQGRGIPREVVDHIFDRFKTHTSGSRHRGVGLGLSIARSFVELHGGRILIDSALGEGTTVTCIFPAKSPKVGKVESQGRERNGG</sequence>
<dbReference type="OrthoDB" id="9797304at2"/>
<dbReference type="SMART" id="SM00387">
    <property type="entry name" value="HATPase_c"/>
    <property type="match status" value="1"/>
</dbReference>
<dbReference type="AlphaFoldDB" id="B8EP51"/>
<evidence type="ECO:0000256" key="7">
    <source>
        <dbReference type="SAM" id="Phobius"/>
    </source>
</evidence>
<dbReference type="Gene3D" id="3.30.565.10">
    <property type="entry name" value="Histidine kinase-like ATPase, C-terminal domain"/>
    <property type="match status" value="1"/>
</dbReference>
<evidence type="ECO:0000259" key="8">
    <source>
        <dbReference type="PROSITE" id="PS50109"/>
    </source>
</evidence>
<keyword evidence="7" id="KW-0472">Membrane</keyword>
<gene>
    <name evidence="9" type="ordered locus">Msil_0667</name>
</gene>
<feature type="transmembrane region" description="Helical" evidence="7">
    <location>
        <begin position="26"/>
        <end position="49"/>
    </location>
</feature>
<dbReference type="InterPro" id="IPR036890">
    <property type="entry name" value="HATPase_C_sf"/>
</dbReference>
<dbReference type="Pfam" id="PF12860">
    <property type="entry name" value="PAS_7"/>
    <property type="match status" value="2"/>
</dbReference>
<feature type="coiled-coil region" evidence="6">
    <location>
        <begin position="342"/>
        <end position="369"/>
    </location>
</feature>
<dbReference type="SMART" id="SM00091">
    <property type="entry name" value="PAS"/>
    <property type="match status" value="3"/>
</dbReference>
<evidence type="ECO:0000256" key="3">
    <source>
        <dbReference type="ARBA" id="ARBA00022553"/>
    </source>
</evidence>
<dbReference type="eggNOG" id="COG2205">
    <property type="taxonomic scope" value="Bacteria"/>
</dbReference>
<feature type="transmembrane region" description="Helical" evidence="7">
    <location>
        <begin position="113"/>
        <end position="130"/>
    </location>
</feature>
<dbReference type="PANTHER" id="PTHR43047">
    <property type="entry name" value="TWO-COMPONENT HISTIDINE PROTEIN KINASE"/>
    <property type="match status" value="1"/>
</dbReference>
<evidence type="ECO:0000313" key="10">
    <source>
        <dbReference type="Proteomes" id="UP000002257"/>
    </source>
</evidence>
<dbReference type="InterPro" id="IPR036097">
    <property type="entry name" value="HisK_dim/P_sf"/>
</dbReference>
<dbReference type="Proteomes" id="UP000002257">
    <property type="component" value="Chromosome"/>
</dbReference>
<comment type="catalytic activity">
    <reaction evidence="1">
        <text>ATP + protein L-histidine = ADP + protein N-phospho-L-histidine.</text>
        <dbReference type="EC" id="2.7.13.3"/>
    </reaction>
</comment>
<evidence type="ECO:0000256" key="5">
    <source>
        <dbReference type="ARBA" id="ARBA00022777"/>
    </source>
</evidence>
<dbReference type="CDD" id="cd00075">
    <property type="entry name" value="HATPase"/>
    <property type="match status" value="1"/>
</dbReference>
<dbReference type="InterPro" id="IPR003594">
    <property type="entry name" value="HATPase_dom"/>
</dbReference>
<feature type="transmembrane region" description="Helical" evidence="7">
    <location>
        <begin position="69"/>
        <end position="88"/>
    </location>
</feature>
<keyword evidence="3" id="KW-0597">Phosphoprotein</keyword>
<dbReference type="EMBL" id="CP001280">
    <property type="protein sequence ID" value="ACK49639.1"/>
    <property type="molecule type" value="Genomic_DNA"/>
</dbReference>
<dbReference type="SUPFAM" id="SSF47384">
    <property type="entry name" value="Homodimeric domain of signal transducing histidine kinase"/>
    <property type="match status" value="1"/>
</dbReference>
<keyword evidence="10" id="KW-1185">Reference proteome</keyword>
<dbReference type="InterPro" id="IPR003661">
    <property type="entry name" value="HisK_dim/P_dom"/>
</dbReference>